<sequence length="373" mass="42745">MNDLFDTLIFLNISVTADTVYESVIFLLLYHPILILFVWSYYQTIFAKLRGPPKEFYLSQTEWQRLESESNENNQKQQLETLAKKLPIQNRTIAGFPRYCEKCKTIKPDRCHHCSVCSSVNNCVGFHNYKFFVLFLGYALLYCFYVAVSSLKYFLAFWSGGAGHGTGRFHVLFLFFVSVMFGISLISLFAYHLYLTVHNRSTLESFRAPVFQTGPDKDGFSLGTGANFAEVFGDNRLSWFLPVFTSHGDGVRFPSRLQPSINYNTMGTTPRSEQNLGDGVTFPTRTVDLDSDGLLGQRQRWMEEGDQAEYCASIWTRSPNTKLVDVKLHESMRTIGGCLKSMPIQWARPISSIAPPHRREDATIIKRMDFLFY</sequence>
<evidence type="ECO:0000256" key="6">
    <source>
        <dbReference type="ARBA" id="ARBA00023315"/>
    </source>
</evidence>
<comment type="domain">
    <text evidence="7">The DHHC domain is required for palmitoyltransferase activity.</text>
</comment>
<dbReference type="GO" id="GO:0016020">
    <property type="term" value="C:membrane"/>
    <property type="evidence" value="ECO:0007669"/>
    <property type="project" value="UniProtKB-SubCell"/>
</dbReference>
<evidence type="ECO:0000313" key="10">
    <source>
        <dbReference type="Proteomes" id="UP000762676"/>
    </source>
</evidence>
<name>A0AAV4ECJ8_9GAST</name>
<keyword evidence="5 7" id="KW-0472">Membrane</keyword>
<feature type="transmembrane region" description="Helical" evidence="7">
    <location>
        <begin position="20"/>
        <end position="42"/>
    </location>
</feature>
<feature type="transmembrane region" description="Helical" evidence="7">
    <location>
        <begin position="131"/>
        <end position="151"/>
    </location>
</feature>
<evidence type="ECO:0000256" key="4">
    <source>
        <dbReference type="ARBA" id="ARBA00022989"/>
    </source>
</evidence>
<dbReference type="InterPro" id="IPR039859">
    <property type="entry name" value="PFA4/ZDH16/20/ERF2-like"/>
</dbReference>
<dbReference type="GO" id="GO:0019706">
    <property type="term" value="F:protein-cysteine S-palmitoyltransferase activity"/>
    <property type="evidence" value="ECO:0007669"/>
    <property type="project" value="UniProtKB-EC"/>
</dbReference>
<reference evidence="9 10" key="1">
    <citation type="journal article" date="2021" name="Elife">
        <title>Chloroplast acquisition without the gene transfer in kleptoplastic sea slugs, Plakobranchus ocellatus.</title>
        <authorList>
            <person name="Maeda T."/>
            <person name="Takahashi S."/>
            <person name="Yoshida T."/>
            <person name="Shimamura S."/>
            <person name="Takaki Y."/>
            <person name="Nagai Y."/>
            <person name="Toyoda A."/>
            <person name="Suzuki Y."/>
            <person name="Arimoto A."/>
            <person name="Ishii H."/>
            <person name="Satoh N."/>
            <person name="Nishiyama T."/>
            <person name="Hasebe M."/>
            <person name="Maruyama T."/>
            <person name="Minagawa J."/>
            <person name="Obokata J."/>
            <person name="Shigenobu S."/>
        </authorList>
    </citation>
    <scope>NUCLEOTIDE SEQUENCE [LARGE SCALE GENOMIC DNA]</scope>
</reference>
<evidence type="ECO:0000259" key="8">
    <source>
        <dbReference type="Pfam" id="PF01529"/>
    </source>
</evidence>
<dbReference type="Pfam" id="PF01529">
    <property type="entry name" value="DHHC"/>
    <property type="match status" value="1"/>
</dbReference>
<evidence type="ECO:0000256" key="2">
    <source>
        <dbReference type="ARBA" id="ARBA00022679"/>
    </source>
</evidence>
<gene>
    <name evidence="9" type="ORF">ElyMa_005362200</name>
</gene>
<evidence type="ECO:0000256" key="3">
    <source>
        <dbReference type="ARBA" id="ARBA00022692"/>
    </source>
</evidence>
<proteinExistence type="inferred from homology"/>
<accession>A0AAV4ECJ8</accession>
<keyword evidence="2 7" id="KW-0808">Transferase</keyword>
<evidence type="ECO:0000256" key="1">
    <source>
        <dbReference type="ARBA" id="ARBA00004141"/>
    </source>
</evidence>
<dbReference type="AlphaFoldDB" id="A0AAV4ECJ8"/>
<dbReference type="EMBL" id="BMAT01010684">
    <property type="protein sequence ID" value="GFR58499.1"/>
    <property type="molecule type" value="Genomic_DNA"/>
</dbReference>
<protein>
    <recommendedName>
        <fullName evidence="7">Palmitoyltransferase</fullName>
        <ecNumber evidence="7">2.3.1.225</ecNumber>
    </recommendedName>
</protein>
<keyword evidence="6 7" id="KW-0012">Acyltransferase</keyword>
<evidence type="ECO:0000256" key="5">
    <source>
        <dbReference type="ARBA" id="ARBA00023136"/>
    </source>
</evidence>
<feature type="domain" description="Palmitoyltransferase DHHC" evidence="8">
    <location>
        <begin position="97"/>
        <end position="206"/>
    </location>
</feature>
<keyword evidence="3 7" id="KW-0812">Transmembrane</keyword>
<evidence type="ECO:0000313" key="9">
    <source>
        <dbReference type="EMBL" id="GFR58499.1"/>
    </source>
</evidence>
<comment type="subcellular location">
    <subcellularLocation>
        <location evidence="1">Membrane</location>
        <topology evidence="1">Multi-pass membrane protein</topology>
    </subcellularLocation>
</comment>
<feature type="transmembrane region" description="Helical" evidence="7">
    <location>
        <begin position="171"/>
        <end position="194"/>
    </location>
</feature>
<dbReference type="InterPro" id="IPR001594">
    <property type="entry name" value="Palmitoyltrfase_DHHC"/>
</dbReference>
<comment type="similarity">
    <text evidence="7">Belongs to the DHHC palmitoyltransferase family.</text>
</comment>
<dbReference type="PANTHER" id="PTHR12246">
    <property type="entry name" value="PALMITOYLTRANSFERASE ZDHHC16"/>
    <property type="match status" value="1"/>
</dbReference>
<dbReference type="EC" id="2.3.1.225" evidence="7"/>
<organism evidence="9 10">
    <name type="scientific">Elysia marginata</name>
    <dbReference type="NCBI Taxonomy" id="1093978"/>
    <lineage>
        <taxon>Eukaryota</taxon>
        <taxon>Metazoa</taxon>
        <taxon>Spiralia</taxon>
        <taxon>Lophotrochozoa</taxon>
        <taxon>Mollusca</taxon>
        <taxon>Gastropoda</taxon>
        <taxon>Heterobranchia</taxon>
        <taxon>Euthyneura</taxon>
        <taxon>Panpulmonata</taxon>
        <taxon>Sacoglossa</taxon>
        <taxon>Placobranchoidea</taxon>
        <taxon>Plakobranchidae</taxon>
        <taxon>Elysia</taxon>
    </lineage>
</organism>
<dbReference type="Proteomes" id="UP000762676">
    <property type="component" value="Unassembled WGS sequence"/>
</dbReference>
<comment type="catalytic activity">
    <reaction evidence="7">
        <text>L-cysteinyl-[protein] + hexadecanoyl-CoA = S-hexadecanoyl-L-cysteinyl-[protein] + CoA</text>
        <dbReference type="Rhea" id="RHEA:36683"/>
        <dbReference type="Rhea" id="RHEA-COMP:10131"/>
        <dbReference type="Rhea" id="RHEA-COMP:11032"/>
        <dbReference type="ChEBI" id="CHEBI:29950"/>
        <dbReference type="ChEBI" id="CHEBI:57287"/>
        <dbReference type="ChEBI" id="CHEBI:57379"/>
        <dbReference type="ChEBI" id="CHEBI:74151"/>
        <dbReference type="EC" id="2.3.1.225"/>
    </reaction>
</comment>
<keyword evidence="10" id="KW-1185">Reference proteome</keyword>
<comment type="caution">
    <text evidence="9">The sequence shown here is derived from an EMBL/GenBank/DDBJ whole genome shotgun (WGS) entry which is preliminary data.</text>
</comment>
<dbReference type="PROSITE" id="PS50216">
    <property type="entry name" value="DHHC"/>
    <property type="match status" value="1"/>
</dbReference>
<evidence type="ECO:0000256" key="7">
    <source>
        <dbReference type="RuleBase" id="RU079119"/>
    </source>
</evidence>
<keyword evidence="4 7" id="KW-1133">Transmembrane helix</keyword>